<feature type="region of interest" description="Disordered" evidence="1">
    <location>
        <begin position="516"/>
        <end position="543"/>
    </location>
</feature>
<evidence type="ECO:0000256" key="1">
    <source>
        <dbReference type="SAM" id="MobiDB-lite"/>
    </source>
</evidence>
<reference evidence="2 3" key="1">
    <citation type="submission" date="2019-02" db="EMBL/GenBank/DDBJ databases">
        <authorList>
            <consortium name="Pathogen Informatics"/>
        </authorList>
    </citation>
    <scope>NUCLEOTIDE SEQUENCE [LARGE SCALE GENOMIC DNA]</scope>
    <source>
        <strain evidence="2 3">3012STDY7078520</strain>
    </source>
</reference>
<dbReference type="Proteomes" id="UP000386281">
    <property type="component" value="Unassembled WGS sequence"/>
</dbReference>
<evidence type="ECO:0000313" key="2">
    <source>
        <dbReference type="EMBL" id="VEW10777.1"/>
    </source>
</evidence>
<dbReference type="EMBL" id="CAACXN010000010">
    <property type="protein sequence ID" value="VEW10777.1"/>
    <property type="molecule type" value="Genomic_DNA"/>
</dbReference>
<gene>
    <name evidence="2" type="ORF">NCTC12391_00351</name>
</gene>
<proteinExistence type="predicted"/>
<accession>A0A449CZM8</accession>
<dbReference type="AlphaFoldDB" id="A0A449CZM8"/>
<feature type="region of interest" description="Disordered" evidence="1">
    <location>
        <begin position="1"/>
        <end position="26"/>
    </location>
</feature>
<organism evidence="2 3">
    <name type="scientific">Brevibacterium casei</name>
    <dbReference type="NCBI Taxonomy" id="33889"/>
    <lineage>
        <taxon>Bacteria</taxon>
        <taxon>Bacillati</taxon>
        <taxon>Actinomycetota</taxon>
        <taxon>Actinomycetes</taxon>
        <taxon>Micrococcales</taxon>
        <taxon>Brevibacteriaceae</taxon>
        <taxon>Brevibacterium</taxon>
    </lineage>
</organism>
<evidence type="ECO:0000313" key="3">
    <source>
        <dbReference type="Proteomes" id="UP000386281"/>
    </source>
</evidence>
<name>A0A449CZM8_9MICO</name>
<protein>
    <submittedName>
        <fullName evidence="2">Uncharacterized protein</fullName>
    </submittedName>
</protein>
<sequence>MTFSALKRYSKPRGAGDQTSGGRGKLLRPTSALSRLELLVRETLQNSWDARDKEWTPAYGVRVYRLDNEVKQILRENVFTDLPDSLSDLSDCLRSPDVHAIEIFDRGTVGLNGPYRASQVARDGEKNNFNSFVFDIGSTKSSGRSGGTFGFGKTASFEVSSAHSVVYWSRCLTHDGEADHRLIACALHDEYEEGNARYTGAHWWGDPDDDDIIPLRGEAAASIGERIFRTHFGDTEEGEPETGTSILILDPVITVGRDDDLDARVPVRTDEHAEALIHQVSDAVAHSAWPKVVPNGEESRPMIVELFENRAEKPVVDMALSQYGHFASALNSIRQLQGQLEEDYEVSLPVGTVRSQCFPITLSPRGPMRSKKKELFGKRTDNTIGHLFLIESAELETQVESRAPKNVLCMMRSEAELVVNYNPVIETESGVLQWHGVFKPTPECDRHFSGSEPPTHDRWTPDAADSEASRYVVRRALDLIRAKTRAFLSENQTQPKEQEQSVRKVALGLRSFVPLGVPPEDETVRDSPRRRARQSGGTKKGRGTEAAIVRSVPLPNGSGQVIDVLPADKEGRLVALSAEIFAITSDGRLGLGEDELTITWRSGGKLLEVGTNCIAPSGEEVQLRLDTRTPAALEIAIKAEAEA</sequence>